<accession>A0ABR8A957</accession>
<evidence type="ECO:0000313" key="3">
    <source>
        <dbReference type="Proteomes" id="UP000658514"/>
    </source>
</evidence>
<gene>
    <name evidence="2" type="ORF">H6G24_13625</name>
</gene>
<reference evidence="2 3" key="1">
    <citation type="journal article" date="2020" name="ISME J.">
        <title>Comparative genomics reveals insights into cyanobacterial evolution and habitat adaptation.</title>
        <authorList>
            <person name="Chen M.Y."/>
            <person name="Teng W.K."/>
            <person name="Zhao L."/>
            <person name="Hu C.X."/>
            <person name="Zhou Y.K."/>
            <person name="Han B.P."/>
            <person name="Song L.R."/>
            <person name="Shu W.S."/>
        </authorList>
    </citation>
    <scope>NUCLEOTIDE SEQUENCE [LARGE SCALE GENOMIC DNA]</scope>
    <source>
        <strain evidence="2 3">FACHB-288</strain>
    </source>
</reference>
<protein>
    <submittedName>
        <fullName evidence="2">Phospholipase D family protein</fullName>
    </submittedName>
</protein>
<organism evidence="2 3">
    <name type="scientific">Calothrix parietina FACHB-288</name>
    <dbReference type="NCBI Taxonomy" id="2692896"/>
    <lineage>
        <taxon>Bacteria</taxon>
        <taxon>Bacillati</taxon>
        <taxon>Cyanobacteriota</taxon>
        <taxon>Cyanophyceae</taxon>
        <taxon>Nostocales</taxon>
        <taxon>Calotrichaceae</taxon>
        <taxon>Calothrix</taxon>
    </lineage>
</organism>
<name>A0ABR8A957_9CYAN</name>
<comment type="caution">
    <text evidence="2">The sequence shown here is derived from an EMBL/GenBank/DDBJ whole genome shotgun (WGS) entry which is preliminary data.</text>
</comment>
<dbReference type="EMBL" id="JACJQH010000019">
    <property type="protein sequence ID" value="MBD2196527.1"/>
    <property type="molecule type" value="Genomic_DNA"/>
</dbReference>
<evidence type="ECO:0000313" key="2">
    <source>
        <dbReference type="EMBL" id="MBD2196527.1"/>
    </source>
</evidence>
<sequence length="572" mass="66319">MKLQYQLQGEFHRIQLTGTDSIPVSLVDIIREIQAVATQNRTRTPQILRQSFGLNFIPEPVLINLLKQAQGVATENQLYQVSSLQLLHPIKSQLETQVANTYRYQFISPIAKLNLTPDNPQIPVWIGNNSVQTGIYTFTLENPYYPDLSDTFIETIWQSAVNFWHDLPDINKIHLALQSLDFNNFSILHPEYPELKIWITQEDLSLELREAITYLRLYVSESTDLSQPVQLLIQNYQHQYNQVPIVNLSDEISHDPSLSPGFRLIIGRDNSRSALNTIISTARQFLLISSYIIEDENLTELICKKSRELPLGVWILTDLRNEVLDRIDTETSINVSVPEIYQYSDELKKRCLRKLLRDNVRIRSGAFHLKTYISEQYAYLGSANITRGSLDFNIEAGVVTRNYANHEQLINLFRKFWYKRSRDEVIPDTSYDGFRLRSINRYADDRYEHDPNLLTPRQYQKDLIQQLSHFQGKVKIYSRSFQPSPEIAAYLNLLDTHIFVDSQIPVNQPGFNVRRTNRLHAKITLLGNQVAYIGGVNFNFSSRALSLHDLMYKTNNKQEIDQLIKNLNSLNI</sequence>
<dbReference type="Proteomes" id="UP000658514">
    <property type="component" value="Unassembled WGS sequence"/>
</dbReference>
<dbReference type="SUPFAM" id="SSF56024">
    <property type="entry name" value="Phospholipase D/nuclease"/>
    <property type="match status" value="2"/>
</dbReference>
<dbReference type="RefSeq" id="WP_190547187.1">
    <property type="nucleotide sequence ID" value="NZ_CAWPNO010000050.1"/>
</dbReference>
<keyword evidence="3" id="KW-1185">Reference proteome</keyword>
<dbReference type="Pfam" id="PF13091">
    <property type="entry name" value="PLDc_2"/>
    <property type="match status" value="1"/>
</dbReference>
<dbReference type="PROSITE" id="PS50035">
    <property type="entry name" value="PLD"/>
    <property type="match status" value="1"/>
</dbReference>
<proteinExistence type="predicted"/>
<feature type="domain" description="PLD phosphodiesterase" evidence="1">
    <location>
        <begin position="515"/>
        <end position="542"/>
    </location>
</feature>
<dbReference type="InterPro" id="IPR025202">
    <property type="entry name" value="PLD-like_dom"/>
</dbReference>
<dbReference type="SMART" id="SM00155">
    <property type="entry name" value="PLDc"/>
    <property type="match status" value="2"/>
</dbReference>
<dbReference type="Gene3D" id="3.30.870.10">
    <property type="entry name" value="Endonuclease Chain A"/>
    <property type="match status" value="1"/>
</dbReference>
<dbReference type="InterPro" id="IPR001736">
    <property type="entry name" value="PLipase_D/transphosphatidylase"/>
</dbReference>
<evidence type="ECO:0000259" key="1">
    <source>
        <dbReference type="PROSITE" id="PS50035"/>
    </source>
</evidence>